<reference evidence="3 4" key="1">
    <citation type="submission" date="2020-07" db="EMBL/GenBank/DDBJ databases">
        <title>Sequencing the genomes of 1000 actinobacteria strains.</title>
        <authorList>
            <person name="Klenk H.-P."/>
        </authorList>
    </citation>
    <scope>NUCLEOTIDE SEQUENCE [LARGE SCALE GENOMIC DNA]</scope>
    <source>
        <strain evidence="3 4">DSM 15165</strain>
    </source>
</reference>
<dbReference type="SUPFAM" id="SSF56672">
    <property type="entry name" value="DNA/RNA polymerases"/>
    <property type="match status" value="1"/>
</dbReference>
<accession>A0A853CU38</accession>
<dbReference type="PANTHER" id="PTHR35369">
    <property type="entry name" value="BLR3025 PROTEIN-RELATED"/>
    <property type="match status" value="1"/>
</dbReference>
<dbReference type="CDD" id="cd03468">
    <property type="entry name" value="PolY_like"/>
    <property type="match status" value="1"/>
</dbReference>
<dbReference type="AlphaFoldDB" id="A0A853CU38"/>
<comment type="caution">
    <text evidence="3">The sequence shown here is derived from an EMBL/GenBank/DDBJ whole genome shotgun (WGS) entry which is preliminary data.</text>
</comment>
<dbReference type="GO" id="GO:0006281">
    <property type="term" value="P:DNA repair"/>
    <property type="evidence" value="ECO:0007669"/>
    <property type="project" value="InterPro"/>
</dbReference>
<dbReference type="Gene3D" id="3.40.1170.60">
    <property type="match status" value="1"/>
</dbReference>
<proteinExistence type="predicted"/>
<dbReference type="Proteomes" id="UP000578352">
    <property type="component" value="Unassembled WGS sequence"/>
</dbReference>
<sequence>MRQVTRAIVLWCPDWPVIAARQRLDLPADVPLALVEKGMVFACSAHARADGVTRGLRVREAQSRCPQLEIVLYDPVLDARAFEPVLTAIEEITPGVQAVRPGTCVLRARGPARYYGGEEAAAAELLRCLEGLEDVTGLALDDVRIGIADGPFAAEQAARTTGAAARVRIVPPGGSPAFLAPMPVARLGLADLTPLLRRLGLRTLGDLARLDRLDVRERFGERGEHAHDLASGMDGAAVVPRTPPKVLDRAIEFEPPLDRVDQVTFAFRGTAEQFVAGLTKAGLVCTSLRIEVTDERGRVSERSWQHPRLFSASDVVDRVRWQLQGAGSIDSGLASPIAKVAVAPEAVDDIGHHEDGLWGGGADERIHHGLTRVQGMLGHDAVVTATIGGGRALSDRQVLVPWGDRPVGVARSDRPWPGSLPAPAPSTVFEVPRPVAVLNAAGEPVEVTDRGDVTAPIVSFSPTGAARDARPVDSWAGPWPVRERWWDATLARAMHRFQLVDADGTAWLLALTGTAWFAEARYD</sequence>
<dbReference type="Pfam" id="PF00817">
    <property type="entry name" value="IMS"/>
    <property type="match status" value="1"/>
</dbReference>
<evidence type="ECO:0000259" key="2">
    <source>
        <dbReference type="Pfam" id="PF00817"/>
    </source>
</evidence>
<name>A0A853CU38_9MICO</name>
<gene>
    <name evidence="3" type="ORF">HNR13_002474</name>
</gene>
<dbReference type="RefSeq" id="WP_179606150.1">
    <property type="nucleotide sequence ID" value="NZ_BAABEH010000001.1"/>
</dbReference>
<dbReference type="InterPro" id="IPR050356">
    <property type="entry name" value="SulA_CellDiv_inhibitor"/>
</dbReference>
<dbReference type="EMBL" id="JACCFL010000001">
    <property type="protein sequence ID" value="NYJ24187.1"/>
    <property type="molecule type" value="Genomic_DNA"/>
</dbReference>
<dbReference type="InterPro" id="IPR043502">
    <property type="entry name" value="DNA/RNA_pol_sf"/>
</dbReference>
<feature type="domain" description="UmuC" evidence="2">
    <location>
        <begin position="23"/>
        <end position="155"/>
    </location>
</feature>
<evidence type="ECO:0000313" key="4">
    <source>
        <dbReference type="Proteomes" id="UP000578352"/>
    </source>
</evidence>
<dbReference type="PANTHER" id="PTHR35369:SF2">
    <property type="entry name" value="BLR3025 PROTEIN"/>
    <property type="match status" value="1"/>
</dbReference>
<keyword evidence="1" id="KW-0227">DNA damage</keyword>
<dbReference type="InterPro" id="IPR001126">
    <property type="entry name" value="UmuC"/>
</dbReference>
<protein>
    <submittedName>
        <fullName evidence="3">Protein ImuB</fullName>
    </submittedName>
</protein>
<evidence type="ECO:0000313" key="3">
    <source>
        <dbReference type="EMBL" id="NYJ24187.1"/>
    </source>
</evidence>
<evidence type="ECO:0000256" key="1">
    <source>
        <dbReference type="ARBA" id="ARBA00022763"/>
    </source>
</evidence>
<organism evidence="3 4">
    <name type="scientific">Leifsonia shinshuensis</name>
    <dbReference type="NCBI Taxonomy" id="150026"/>
    <lineage>
        <taxon>Bacteria</taxon>
        <taxon>Bacillati</taxon>
        <taxon>Actinomycetota</taxon>
        <taxon>Actinomycetes</taxon>
        <taxon>Micrococcales</taxon>
        <taxon>Microbacteriaceae</taxon>
        <taxon>Leifsonia</taxon>
    </lineage>
</organism>